<dbReference type="RefSeq" id="WP_322188093.1">
    <property type="nucleotide sequence ID" value="NZ_JAXLPB010000005.1"/>
</dbReference>
<keyword evidence="3" id="KW-1185">Reference proteome</keyword>
<accession>A0ABU5I512</accession>
<protein>
    <submittedName>
        <fullName evidence="2">Uncharacterized protein</fullName>
    </submittedName>
</protein>
<feature type="compositionally biased region" description="Pro residues" evidence="1">
    <location>
        <begin position="70"/>
        <end position="99"/>
    </location>
</feature>
<evidence type="ECO:0000256" key="1">
    <source>
        <dbReference type="SAM" id="MobiDB-lite"/>
    </source>
</evidence>
<dbReference type="Proteomes" id="UP001294412">
    <property type="component" value="Unassembled WGS sequence"/>
</dbReference>
<name>A0ABU5I512_9HYPH</name>
<gene>
    <name evidence="2" type="ORF">U0C82_15125</name>
</gene>
<evidence type="ECO:0000313" key="3">
    <source>
        <dbReference type="Proteomes" id="UP001294412"/>
    </source>
</evidence>
<feature type="region of interest" description="Disordered" evidence="1">
    <location>
        <begin position="50"/>
        <end position="158"/>
    </location>
</feature>
<dbReference type="EMBL" id="JAXLPB010000005">
    <property type="protein sequence ID" value="MDY8110473.1"/>
    <property type="molecule type" value="Genomic_DNA"/>
</dbReference>
<reference evidence="2 3" key="1">
    <citation type="submission" date="2023-12" db="EMBL/GenBank/DDBJ databases">
        <title>Description of Novel Strain Fulvimarina sp. 2208YS6-2-32 isolated from Uroteuthis (Photololigo) edulis.</title>
        <authorList>
            <person name="Park J.-S."/>
        </authorList>
    </citation>
    <scope>NUCLEOTIDE SEQUENCE [LARGE SCALE GENOMIC DNA]</scope>
    <source>
        <strain evidence="2 3">2208YS6-2-32</strain>
    </source>
</reference>
<organism evidence="2 3">
    <name type="scientific">Fulvimarina uroteuthidis</name>
    <dbReference type="NCBI Taxonomy" id="3098149"/>
    <lineage>
        <taxon>Bacteria</taxon>
        <taxon>Pseudomonadati</taxon>
        <taxon>Pseudomonadota</taxon>
        <taxon>Alphaproteobacteria</taxon>
        <taxon>Hyphomicrobiales</taxon>
        <taxon>Aurantimonadaceae</taxon>
        <taxon>Fulvimarina</taxon>
    </lineage>
</organism>
<evidence type="ECO:0000313" key="2">
    <source>
        <dbReference type="EMBL" id="MDY8110473.1"/>
    </source>
</evidence>
<sequence>MIAALTATTSAHALSQIVDDNGDGAGNVHEGIVAVPLPPLPGAEIAPEAVRTAPTDRGADPSSSGVPDDAPMPPATDPVAPVPPAAPPLEPPATPPPPGSEIETDGSTGDRLDAVTPTGEDGIETPADRDTDEGAEEAPAVPPREQGVDTIPDGLAAPVSVSPVRYDTDALPAPVRDLRSTLIRIAESGEIERLRPYIEEGPDGTVLSFGDDIGDPIAHLKAQSGDPDGFEMLAILLEVLEAGHVAVEPGSENAIFVWPYFAQTRLDTLTPPQKVELFELVTAGDYQSMVDFGAYNFYRLGITPEGELAYFVAGD</sequence>
<proteinExistence type="predicted"/>
<comment type="caution">
    <text evidence="2">The sequence shown here is derived from an EMBL/GenBank/DDBJ whole genome shotgun (WGS) entry which is preliminary data.</text>
</comment>